<keyword evidence="1" id="KW-0547">Nucleotide-binding</keyword>
<comment type="caution">
    <text evidence="1">The sequence shown here is derived from an EMBL/GenBank/DDBJ whole genome shotgun (WGS) entry which is preliminary data.</text>
</comment>
<dbReference type="PANTHER" id="PTHR47642">
    <property type="entry name" value="ATP-DEPENDENT DNA HELICASE"/>
    <property type="match status" value="1"/>
</dbReference>
<keyword evidence="1" id="KW-0347">Helicase</keyword>
<dbReference type="AlphaFoldDB" id="A0AAE1LL09"/>
<keyword evidence="2" id="KW-1185">Reference proteome</keyword>
<dbReference type="Proteomes" id="UP001219518">
    <property type="component" value="Unassembled WGS sequence"/>
</dbReference>
<reference evidence="1" key="2">
    <citation type="journal article" date="2023" name="BMC Genomics">
        <title>Pest status, molecular evolution, and epigenetic factors derived from the genome assembly of Frankliniella fusca, a thysanopteran phytovirus vector.</title>
        <authorList>
            <person name="Catto M.A."/>
            <person name="Labadie P.E."/>
            <person name="Jacobson A.L."/>
            <person name="Kennedy G.G."/>
            <person name="Srinivasan R."/>
            <person name="Hunt B.G."/>
        </authorList>
    </citation>
    <scope>NUCLEOTIDE SEQUENCE</scope>
    <source>
        <strain evidence="1">PL_HMW_Pooled</strain>
    </source>
</reference>
<gene>
    <name evidence="1" type="ORF">KUF71_002021</name>
</gene>
<dbReference type="GO" id="GO:0004386">
    <property type="term" value="F:helicase activity"/>
    <property type="evidence" value="ECO:0007669"/>
    <property type="project" value="UniProtKB-KW"/>
</dbReference>
<name>A0AAE1LL09_9NEOP</name>
<organism evidence="1 2">
    <name type="scientific">Frankliniella fusca</name>
    <dbReference type="NCBI Taxonomy" id="407009"/>
    <lineage>
        <taxon>Eukaryota</taxon>
        <taxon>Metazoa</taxon>
        <taxon>Ecdysozoa</taxon>
        <taxon>Arthropoda</taxon>
        <taxon>Hexapoda</taxon>
        <taxon>Insecta</taxon>
        <taxon>Pterygota</taxon>
        <taxon>Neoptera</taxon>
        <taxon>Paraneoptera</taxon>
        <taxon>Thysanoptera</taxon>
        <taxon>Terebrantia</taxon>
        <taxon>Thripoidea</taxon>
        <taxon>Thripidae</taxon>
        <taxon>Frankliniella</taxon>
    </lineage>
</organism>
<dbReference type="PANTHER" id="PTHR47642:SF5">
    <property type="entry name" value="ATP-DEPENDENT DNA HELICASE"/>
    <property type="match status" value="1"/>
</dbReference>
<dbReference type="InterPro" id="IPR051055">
    <property type="entry name" value="PIF1_helicase"/>
</dbReference>
<protein>
    <submittedName>
        <fullName evidence="1">ATP-dependent DNA helicase</fullName>
    </submittedName>
</protein>
<dbReference type="SUPFAM" id="SSF56219">
    <property type="entry name" value="DNase I-like"/>
    <property type="match status" value="1"/>
</dbReference>
<accession>A0AAE1LL09</accession>
<reference evidence="1" key="1">
    <citation type="submission" date="2021-07" db="EMBL/GenBank/DDBJ databases">
        <authorList>
            <person name="Catto M.A."/>
            <person name="Jacobson A."/>
            <person name="Kennedy G."/>
            <person name="Labadie P."/>
            <person name="Hunt B.G."/>
            <person name="Srinivasan R."/>
        </authorList>
    </citation>
    <scope>NUCLEOTIDE SEQUENCE</scope>
    <source>
        <strain evidence="1">PL_HMW_Pooled</strain>
        <tissue evidence="1">Head</tissue>
    </source>
</reference>
<dbReference type="EMBL" id="JAHWGI010001147">
    <property type="protein sequence ID" value="KAK3923613.1"/>
    <property type="molecule type" value="Genomic_DNA"/>
</dbReference>
<sequence>MSRSSEESIFIPTFPPQNRVQLVKSTEKLSHLPEHSTDVFEKGLLHHYMKRPTILRNLTLADFAANYTYSNKQDISNTSPINHGHQERFNAFNDTDIEEAVNEALNRDEDNPVLLDKDQITFDFDDYHLQDSFVQSDLQFDEDDTHKSSDMKFSSPTKLPENEFLKLIEKKKICMTQCIYLQKNNDVNVFNNKAIAKLKGKLYTAKASDVLRGSGSQLARRQLLHTLNNSTHQDTMGISSEIPLTINGKYMNPYSVDIQDGLCNGATGTLKQIDFRRNADGKKKPLRLWIDNRIKVVCHNVQSLKKQIELIRNDHVFTSFDVLLFGETWHTAHDNIRIKSFRQLQKTAATSTRKPQRVAIYVKKTLASSN</sequence>
<proteinExistence type="predicted"/>
<evidence type="ECO:0000313" key="2">
    <source>
        <dbReference type="Proteomes" id="UP001219518"/>
    </source>
</evidence>
<dbReference type="InterPro" id="IPR036691">
    <property type="entry name" value="Endo/exonu/phosph_ase_sf"/>
</dbReference>
<keyword evidence="1" id="KW-0067">ATP-binding</keyword>
<keyword evidence="1" id="KW-0378">Hydrolase</keyword>
<evidence type="ECO:0000313" key="1">
    <source>
        <dbReference type="EMBL" id="KAK3923613.1"/>
    </source>
</evidence>